<dbReference type="InterPro" id="IPR058625">
    <property type="entry name" value="MdtA-like_BSH"/>
</dbReference>
<keyword evidence="4 8" id="KW-1133">Transmembrane helix</keyword>
<dbReference type="PANTHER" id="PTHR30386">
    <property type="entry name" value="MEMBRANE FUSION SUBUNIT OF EMRAB-TOLC MULTIDRUG EFFLUX PUMP"/>
    <property type="match status" value="1"/>
</dbReference>
<evidence type="ECO:0000313" key="13">
    <source>
        <dbReference type="Proteomes" id="UP000217895"/>
    </source>
</evidence>
<accession>A0A1Z4JEL9</accession>
<dbReference type="PRINTS" id="PR01490">
    <property type="entry name" value="RTXTOXIND"/>
</dbReference>
<evidence type="ECO:0000256" key="2">
    <source>
        <dbReference type="ARBA" id="ARBA00009477"/>
    </source>
</evidence>
<evidence type="ECO:0000256" key="5">
    <source>
        <dbReference type="ARBA" id="ARBA00023136"/>
    </source>
</evidence>
<evidence type="ECO:0000256" key="4">
    <source>
        <dbReference type="ARBA" id="ARBA00022989"/>
    </source>
</evidence>
<dbReference type="Gene3D" id="1.10.287.470">
    <property type="entry name" value="Helix hairpin bin"/>
    <property type="match status" value="1"/>
</dbReference>
<proteinExistence type="inferred from homology"/>
<evidence type="ECO:0000259" key="10">
    <source>
        <dbReference type="Pfam" id="PF25917"/>
    </source>
</evidence>
<dbReference type="Proteomes" id="UP000217895">
    <property type="component" value="Chromosome"/>
</dbReference>
<evidence type="ECO:0000256" key="1">
    <source>
        <dbReference type="ARBA" id="ARBA00004167"/>
    </source>
</evidence>
<evidence type="ECO:0000256" key="8">
    <source>
        <dbReference type="SAM" id="Phobius"/>
    </source>
</evidence>
<feature type="compositionally biased region" description="Basic and acidic residues" evidence="7">
    <location>
        <begin position="1"/>
        <end position="11"/>
    </location>
</feature>
<evidence type="ECO:0000259" key="9">
    <source>
        <dbReference type="Pfam" id="PF25876"/>
    </source>
</evidence>
<dbReference type="SUPFAM" id="SSF111369">
    <property type="entry name" value="HlyD-like secretion proteins"/>
    <property type="match status" value="3"/>
</dbReference>
<keyword evidence="3 8" id="KW-0812">Transmembrane</keyword>
<evidence type="ECO:0000256" key="6">
    <source>
        <dbReference type="SAM" id="Coils"/>
    </source>
</evidence>
<evidence type="ECO:0000256" key="3">
    <source>
        <dbReference type="ARBA" id="ARBA00022692"/>
    </source>
</evidence>
<feature type="coiled-coil region" evidence="6">
    <location>
        <begin position="120"/>
        <end position="147"/>
    </location>
</feature>
<dbReference type="InterPro" id="IPR050739">
    <property type="entry name" value="MFP"/>
</dbReference>
<feature type="transmembrane region" description="Helical" evidence="8">
    <location>
        <begin position="49"/>
        <end position="69"/>
    </location>
</feature>
<dbReference type="GO" id="GO:0016020">
    <property type="term" value="C:membrane"/>
    <property type="evidence" value="ECO:0007669"/>
    <property type="project" value="UniProtKB-SubCell"/>
</dbReference>
<dbReference type="Pfam" id="PF25876">
    <property type="entry name" value="HH_MFP_RND"/>
    <property type="match status" value="1"/>
</dbReference>
<keyword evidence="13" id="KW-1185">Reference proteome</keyword>
<sequence length="448" mass="47654">MSSASFDDHAPVQENKLVKPAPQLDQVTPKVVAPPEQPVATRRKKPMKLILAGLGVGAIAASGFGYNWWQYASTHQSTDNATVTGNIHSIGSRVSGTVDQVLVDDNQDVKAGQPLIRLDDRDFQIKLQQAQADLAAAQQKANTAQVNVALSGQNATASNTKAQGGIGTAQAAIAQAQAQVAEAQAGVPRAQADLAQTNANLAKAQADYNRFNQLFSSGAVSRRELDTARQAYEVARAQRDSASEGVRQAQAKVAQAEQGVATAQAGLESSQGELQQAQAQNVQTQVSQSDYQTAQAAINQSQVALKNAKQQLAYVTITAPVSGRVGRKNVQTGQQVQAGTPLLAIVDDQYWVTANFKETQLEKMHPGQKVEIKLDSFPHHEFTGRIESVSPASGAQFALLPPDNATGNFTKVVQRIPVKVVFDRESIRGFESAVTPGMSAEVTVDLNS</sequence>
<feature type="domain" description="Multidrug resistance protein MdtA-like alpha-helical hairpin" evidence="9">
    <location>
        <begin position="189"/>
        <end position="268"/>
    </location>
</feature>
<dbReference type="PANTHER" id="PTHR30386:SF26">
    <property type="entry name" value="TRANSPORT PROTEIN COMB"/>
    <property type="match status" value="1"/>
</dbReference>
<comment type="subcellular location">
    <subcellularLocation>
        <location evidence="1">Membrane</location>
        <topology evidence="1">Single-pass membrane protein</topology>
    </subcellularLocation>
</comment>
<comment type="similarity">
    <text evidence="2">Belongs to the membrane fusion protein (MFP) (TC 8.A.1) family.</text>
</comment>
<protein>
    <submittedName>
        <fullName evidence="12">Secretion protein HlyD</fullName>
    </submittedName>
</protein>
<dbReference type="InterPro" id="IPR058624">
    <property type="entry name" value="MdtA-like_HH"/>
</dbReference>
<dbReference type="Pfam" id="PF25954">
    <property type="entry name" value="Beta-barrel_RND_2"/>
    <property type="match status" value="1"/>
</dbReference>
<feature type="region of interest" description="Disordered" evidence="7">
    <location>
        <begin position="1"/>
        <end position="28"/>
    </location>
</feature>
<evidence type="ECO:0000259" key="11">
    <source>
        <dbReference type="Pfam" id="PF25954"/>
    </source>
</evidence>
<evidence type="ECO:0000313" key="12">
    <source>
        <dbReference type="EMBL" id="BAY55160.1"/>
    </source>
</evidence>
<reference evidence="12 13" key="1">
    <citation type="submission" date="2017-06" db="EMBL/GenBank/DDBJ databases">
        <title>Genome sequencing of cyanobaciteial culture collection at National Institute for Environmental Studies (NIES).</title>
        <authorList>
            <person name="Hirose Y."/>
            <person name="Shimura Y."/>
            <person name="Fujisawa T."/>
            <person name="Nakamura Y."/>
            <person name="Kawachi M."/>
        </authorList>
    </citation>
    <scope>NUCLEOTIDE SEQUENCE [LARGE SCALE GENOMIC DNA]</scope>
    <source>
        <strain evidence="12 13">NIES-2135</strain>
    </source>
</reference>
<name>A0A1Z4JEL9_LEPBY</name>
<dbReference type="GO" id="GO:0055085">
    <property type="term" value="P:transmembrane transport"/>
    <property type="evidence" value="ECO:0007669"/>
    <property type="project" value="InterPro"/>
</dbReference>
<feature type="coiled-coil region" evidence="6">
    <location>
        <begin position="260"/>
        <end position="311"/>
    </location>
</feature>
<gene>
    <name evidence="12" type="ORF">NIES2135_19820</name>
</gene>
<feature type="domain" description="CusB-like beta-barrel" evidence="11">
    <location>
        <begin position="351"/>
        <end position="392"/>
    </location>
</feature>
<evidence type="ECO:0000256" key="7">
    <source>
        <dbReference type="SAM" id="MobiDB-lite"/>
    </source>
</evidence>
<keyword evidence="5 8" id="KW-0472">Membrane</keyword>
<dbReference type="EMBL" id="AP018203">
    <property type="protein sequence ID" value="BAY55160.1"/>
    <property type="molecule type" value="Genomic_DNA"/>
</dbReference>
<dbReference type="Pfam" id="PF25917">
    <property type="entry name" value="BSH_RND"/>
    <property type="match status" value="1"/>
</dbReference>
<dbReference type="InterPro" id="IPR058792">
    <property type="entry name" value="Beta-barrel_RND_2"/>
</dbReference>
<dbReference type="AlphaFoldDB" id="A0A1Z4JEL9"/>
<feature type="coiled-coil region" evidence="6">
    <location>
        <begin position="187"/>
        <end position="214"/>
    </location>
</feature>
<dbReference type="Gene3D" id="2.40.30.170">
    <property type="match status" value="1"/>
</dbReference>
<keyword evidence="6" id="KW-0175">Coiled coil</keyword>
<feature type="domain" description="Multidrug resistance protein MdtA-like barrel-sandwich hybrid" evidence="10">
    <location>
        <begin position="88"/>
        <end position="347"/>
    </location>
</feature>
<organism evidence="12 13">
    <name type="scientific">Leptolyngbya boryana NIES-2135</name>
    <dbReference type="NCBI Taxonomy" id="1973484"/>
    <lineage>
        <taxon>Bacteria</taxon>
        <taxon>Bacillati</taxon>
        <taxon>Cyanobacteriota</taxon>
        <taxon>Cyanophyceae</taxon>
        <taxon>Leptolyngbyales</taxon>
        <taxon>Leptolyngbyaceae</taxon>
        <taxon>Leptolyngbya group</taxon>
        <taxon>Leptolyngbya</taxon>
    </lineage>
</organism>
<dbReference type="Gene3D" id="2.40.50.100">
    <property type="match status" value="1"/>
</dbReference>